<feature type="transmembrane region" description="Helical" evidence="1">
    <location>
        <begin position="157"/>
        <end position="175"/>
    </location>
</feature>
<reference evidence="2" key="1">
    <citation type="journal article" date="2014" name="Front. Microbiol.">
        <title>High frequency of phylogenetically diverse reductive dehalogenase-homologous genes in deep subseafloor sedimentary metagenomes.</title>
        <authorList>
            <person name="Kawai M."/>
            <person name="Futagami T."/>
            <person name="Toyoda A."/>
            <person name="Takaki Y."/>
            <person name="Nishi S."/>
            <person name="Hori S."/>
            <person name="Arai W."/>
            <person name="Tsubouchi T."/>
            <person name="Morono Y."/>
            <person name="Uchiyama I."/>
            <person name="Ito T."/>
            <person name="Fujiyama A."/>
            <person name="Inagaki F."/>
            <person name="Takami H."/>
        </authorList>
    </citation>
    <scope>NUCLEOTIDE SEQUENCE</scope>
    <source>
        <strain evidence="2">Expedition CK06-06</strain>
    </source>
</reference>
<name>X0XJE3_9ZZZZ</name>
<evidence type="ECO:0000313" key="2">
    <source>
        <dbReference type="EMBL" id="GAG43305.1"/>
    </source>
</evidence>
<evidence type="ECO:0000256" key="1">
    <source>
        <dbReference type="SAM" id="Phobius"/>
    </source>
</evidence>
<proteinExistence type="predicted"/>
<protein>
    <submittedName>
        <fullName evidence="2">Uncharacterized protein</fullName>
    </submittedName>
</protein>
<keyword evidence="1" id="KW-1133">Transmembrane helix</keyword>
<keyword evidence="1" id="KW-0812">Transmembrane</keyword>
<keyword evidence="1" id="KW-0472">Membrane</keyword>
<comment type="caution">
    <text evidence="2">The sequence shown here is derived from an EMBL/GenBank/DDBJ whole genome shotgun (WGS) entry which is preliminary data.</text>
</comment>
<dbReference type="EMBL" id="BARS01052523">
    <property type="protein sequence ID" value="GAG43305.1"/>
    <property type="molecule type" value="Genomic_DNA"/>
</dbReference>
<sequence length="178" mass="20555">LTNSIGSGSDVSNPSARITLDYEEKIYLDIYRLQNNTCNLVTILEEERFISDSDTLEECELLIVDEEECYIDTDCPEGFECLNNSCQLKEDFEIICPEGFDYNLESDKCEKYPDTGIICLEGTYNTETGKCEIYPQVITEEWYSQTSFMIGDFEVKLWMLISFWGLLFLLIITGGKRR</sequence>
<gene>
    <name evidence="2" type="ORF">S01H1_78073</name>
</gene>
<dbReference type="AlphaFoldDB" id="X0XJE3"/>
<feature type="non-terminal residue" evidence="2">
    <location>
        <position position="1"/>
    </location>
</feature>
<organism evidence="2">
    <name type="scientific">marine sediment metagenome</name>
    <dbReference type="NCBI Taxonomy" id="412755"/>
    <lineage>
        <taxon>unclassified sequences</taxon>
        <taxon>metagenomes</taxon>
        <taxon>ecological metagenomes</taxon>
    </lineage>
</organism>
<accession>X0XJE3</accession>